<dbReference type="Gene3D" id="2.40.160.60">
    <property type="entry name" value="Outer membrane protein transport protein (OMPP1/FadL/TodX)"/>
    <property type="match status" value="1"/>
</dbReference>
<keyword evidence="3" id="KW-1185">Reference proteome</keyword>
<evidence type="ECO:0000259" key="1">
    <source>
        <dbReference type="Pfam" id="PF18990"/>
    </source>
</evidence>
<accession>A0ABW5JIP1</accession>
<gene>
    <name evidence="2" type="ORF">ACFSVN_07980</name>
</gene>
<proteinExistence type="predicted"/>
<dbReference type="Pfam" id="PF18990">
    <property type="entry name" value="DUF5723"/>
    <property type="match status" value="1"/>
</dbReference>
<comment type="caution">
    <text evidence="2">The sequence shown here is derived from an EMBL/GenBank/DDBJ whole genome shotgun (WGS) entry which is preliminary data.</text>
</comment>
<name>A0ABW5JIP1_9BACT</name>
<dbReference type="Proteomes" id="UP001597460">
    <property type="component" value="Unassembled WGS sequence"/>
</dbReference>
<dbReference type="RefSeq" id="WP_390300778.1">
    <property type="nucleotide sequence ID" value="NZ_JBHULI010000024.1"/>
</dbReference>
<dbReference type="InterPro" id="IPR043781">
    <property type="entry name" value="DUF5723"/>
</dbReference>
<dbReference type="EMBL" id="JBHULI010000024">
    <property type="protein sequence ID" value="MFD2532379.1"/>
    <property type="molecule type" value="Genomic_DNA"/>
</dbReference>
<feature type="domain" description="DUF5723" evidence="1">
    <location>
        <begin position="81"/>
        <end position="470"/>
    </location>
</feature>
<sequence>MRQVLFILLFMLVYVFESVAQPVLTPRNMALGGGGSTYITDYNANFYNPANLLIQDKSGSFSFGVGIVGLYLDGTQNYSDLSQQFQNTKNYFELYSPGKTSISGNDRIDIIDSNYPRGTTLSDNKFRYDATLIGLKWLKNDRAFSVALRTRTSSRFRVGQGWYSDSFKQTSDDEFILDRSLIHRYQSLHELSFGYAESFQFLTGLTSKLDNFIIGIAPKLIIGTGYQNAEWNNVYRELDGNPASERVQSFTYNATGQFGALTLAYLSGTPINQANTQFFSTTSFNVNGIGAGLDIGVTYLLTLGRDLSAIQRDGQPTRRSLRLSFSMTDIGFISYNNDDISILSARDTTLVSDLPTSIAGEAFIGSRGQYINFIEQFGEDNPFTGNPPDQSSFSSLLPMSLHGGALLEINRLKLMGDVSVGLTNNAFNSTKLISSFGMELRPLNFLPLRGGIQFEAQTPEFLSIGMALEFKKWDLSLAGIFTPNSLIETPEVTGAAAATLQFHF</sequence>
<protein>
    <submittedName>
        <fullName evidence="2">DUF5723 family protein</fullName>
    </submittedName>
</protein>
<evidence type="ECO:0000313" key="3">
    <source>
        <dbReference type="Proteomes" id="UP001597460"/>
    </source>
</evidence>
<evidence type="ECO:0000313" key="2">
    <source>
        <dbReference type="EMBL" id="MFD2532379.1"/>
    </source>
</evidence>
<organism evidence="2 3">
    <name type="scientific">Gracilimonas halophila</name>
    <dbReference type="NCBI Taxonomy" id="1834464"/>
    <lineage>
        <taxon>Bacteria</taxon>
        <taxon>Pseudomonadati</taxon>
        <taxon>Balneolota</taxon>
        <taxon>Balneolia</taxon>
        <taxon>Balneolales</taxon>
        <taxon>Balneolaceae</taxon>
        <taxon>Gracilimonas</taxon>
    </lineage>
</organism>
<reference evidence="3" key="1">
    <citation type="journal article" date="2019" name="Int. J. Syst. Evol. Microbiol.">
        <title>The Global Catalogue of Microorganisms (GCM) 10K type strain sequencing project: providing services to taxonomists for standard genome sequencing and annotation.</title>
        <authorList>
            <consortium name="The Broad Institute Genomics Platform"/>
            <consortium name="The Broad Institute Genome Sequencing Center for Infectious Disease"/>
            <person name="Wu L."/>
            <person name="Ma J."/>
        </authorList>
    </citation>
    <scope>NUCLEOTIDE SEQUENCE [LARGE SCALE GENOMIC DNA]</scope>
    <source>
        <strain evidence="3">KCTC 52042</strain>
    </source>
</reference>